<organism evidence="1 2">
    <name type="scientific">Pyropia yezoensis</name>
    <name type="common">Susabi-nori</name>
    <name type="synonym">Porphyra yezoensis</name>
    <dbReference type="NCBI Taxonomy" id="2788"/>
    <lineage>
        <taxon>Eukaryota</taxon>
        <taxon>Rhodophyta</taxon>
        <taxon>Bangiophyceae</taxon>
        <taxon>Bangiales</taxon>
        <taxon>Bangiaceae</taxon>
        <taxon>Pyropia</taxon>
    </lineage>
</organism>
<proteinExistence type="predicted"/>
<comment type="caution">
    <text evidence="1">The sequence shown here is derived from an EMBL/GenBank/DDBJ whole genome shotgun (WGS) entry which is preliminary data.</text>
</comment>
<name>A0ACC3BS26_PYRYE</name>
<dbReference type="Proteomes" id="UP000798662">
    <property type="component" value="Chromosome 1"/>
</dbReference>
<evidence type="ECO:0000313" key="1">
    <source>
        <dbReference type="EMBL" id="KAK1860738.1"/>
    </source>
</evidence>
<protein>
    <submittedName>
        <fullName evidence="1">Uncharacterized protein</fullName>
    </submittedName>
</protein>
<reference evidence="1" key="1">
    <citation type="submission" date="2019-11" db="EMBL/GenBank/DDBJ databases">
        <title>Nori genome reveals adaptations in red seaweeds to the harsh intertidal environment.</title>
        <authorList>
            <person name="Wang D."/>
            <person name="Mao Y."/>
        </authorList>
    </citation>
    <scope>NUCLEOTIDE SEQUENCE</scope>
    <source>
        <tissue evidence="1">Gametophyte</tissue>
    </source>
</reference>
<gene>
    <name evidence="1" type="ORF">I4F81_003326</name>
</gene>
<dbReference type="EMBL" id="CM020618">
    <property type="protein sequence ID" value="KAK1860738.1"/>
    <property type="molecule type" value="Genomic_DNA"/>
</dbReference>
<sequence length="985" mass="97277">MAAPTALGTPAGGAAAMAAAGAGGGGLAAATAGPPLPPRPGVSPPGSPAAVAAATDWRDALVAVCADLLGKPLSALAAEFADAQAALPPGERAPIPAGGAARGTSPTRTANGRGGSCGGDGSVCSGGSSPPHRAAAAAGSTAADTLSAAAAKSSEGTPPPPPRGTAALDVATRPRDVADYVLMRTLRTRDGFSVQNGRSWLFNIMDRSGHGRVLRGEWTRLASLMPPVADAAVAGAVFEELLAGQQCRGGGEGGGGGGGSGSGGGGRANGSGGGRGGGSGGGGGGGGCGGGGGSSSSSEGGQRKDGGGRGGTDDRGGGGGVGVAGIPLPWLRWDAPAKPPSPAAPSRPQGAGGGALYPDGAALSYDTWTRYVTALHDKYRRVDGEWQRAKSMLGIDEAEPLVKAAGAVDHSDVLPALGRLYLSERYLVFMAAVGRNHYVVRLGTVAAVGARSIPFLMRDCLTVTVDPESVAVLSGHVPTHHEEPAAVSAAAAAASAAAAGVEARGSSVPRGRGGGGGANGGGGGSVHAGGAIAAALRSREAAKAAAAAHAAAVERASLGNHVSSLVASFANAGKPLVFSLLELRETKRRDHWRALLVEMASAHRLHAALGYGSAGRLTRRAVDAAVADADADGGGAGVAGGGDALGAATAATLKAVSPAMVGGAAEGAGGVPGLTTAADGMGGVAHTGVAIPCDAWEPNPDTEAGVAVAWYLRSVRTVDGLGERSWVSRALSAIRENIQVNVAMYEARDDAPFDVATLGDNMSRLAELLSPVGALADAAAGLVQWRNPPASVLGLLAALAVAHMNAIAYLPAASVAAAAGVVLYNRAVLYGMDGVGGGGADAPNFWSVGPAASPAAEVARLRRLRKRQAARAAARARSSGVVAMLSAVHGTLHGVQNGCGRLNRQLGKVEVLALWVTEADSWKLVGGLVTVAAVLALIPVKVLYVAAVLFVYGKHFLPPNNPALRWWLTVPSVLPPLPPGQRRVD</sequence>
<keyword evidence="2" id="KW-1185">Reference proteome</keyword>
<accession>A0ACC3BS26</accession>
<evidence type="ECO:0000313" key="2">
    <source>
        <dbReference type="Proteomes" id="UP000798662"/>
    </source>
</evidence>